<dbReference type="AlphaFoldDB" id="A0A7C9BGF0"/>
<evidence type="ECO:0000259" key="1">
    <source>
        <dbReference type="Pfam" id="PF19404"/>
    </source>
</evidence>
<evidence type="ECO:0000313" key="2">
    <source>
        <dbReference type="EMBL" id="MPR36918.1"/>
    </source>
</evidence>
<feature type="domain" description="DUF5977" evidence="1">
    <location>
        <begin position="489"/>
        <end position="546"/>
    </location>
</feature>
<dbReference type="RefSeq" id="WP_152765233.1">
    <property type="nucleotide sequence ID" value="NZ_WHLY01000002.1"/>
</dbReference>
<evidence type="ECO:0000313" key="3">
    <source>
        <dbReference type="Proteomes" id="UP000479293"/>
    </source>
</evidence>
<comment type="caution">
    <text evidence="2">The sequence shown here is derived from an EMBL/GenBank/DDBJ whole genome shotgun (WGS) entry which is preliminary data.</text>
</comment>
<dbReference type="InterPro" id="IPR046020">
    <property type="entry name" value="DUF5977"/>
</dbReference>
<proteinExistence type="predicted"/>
<organism evidence="2 3">
    <name type="scientific">Salmonirosea aquatica</name>
    <dbReference type="NCBI Taxonomy" id="2654236"/>
    <lineage>
        <taxon>Bacteria</taxon>
        <taxon>Pseudomonadati</taxon>
        <taxon>Bacteroidota</taxon>
        <taxon>Cytophagia</taxon>
        <taxon>Cytophagales</taxon>
        <taxon>Spirosomataceae</taxon>
        <taxon>Salmonirosea</taxon>
    </lineage>
</organism>
<dbReference type="EMBL" id="WHLY01000002">
    <property type="protein sequence ID" value="MPR36918.1"/>
    <property type="molecule type" value="Genomic_DNA"/>
</dbReference>
<sequence length="658" mass="72780">MDYLAPIQHQKLALSRNRIVVSADPVVLPAGQSRVDLRYYCELFVQKSFQSAQFESLSRHEASEEPPTANSTTSAGAYFELQTRLDDLLVAAPPPYGADRVQVCDGLTRQFYTSLARYNGDTLLDASLQTSQWAIKAGVAERDYDTYRELFFTRYIGAGCRFLTWQPDHKFVRADQPEWLYFLTNFSPLPTRLLVRVRCLYADNTRETYTALAVDNVSYMTVYAVPVGMAALGLLTRPKTVLRYEVWLSNQDQQSVSEVRSYQVSDEYAEQVRYLLYQNGLGGYDTVPCLANPVESVKVSRQLVDRFVGHDYLPTVAETIIREVAGERQLTLTLGRRIGEAYRTYLEDLLLSQEFYIGDGSDWLPLTPGFDSLVTDHRDEWPIERSLTFRYANAVTRFSRLPRIAQETRATGWRAWTTSCALGAQGLRTGQRIVNELVRYYLDSGENVRPLVTKANVPGTEGYIAPWPTENCAPSTTPYLSVDVSLASVKKKNDCGTGTVGTGWTITVAAGSFGSELSQADAQAKAQAAALALDTQEAANTHGSCIPTTLVPLALQNITTPIFGQFDPVVALLLGGDEVVPNTSTNSTVRYAASGLAAGTYNLDVRVSYSGSPFQPFRLTVPAKGLTSEVLSGNQTYRFSNVVVNWGDADLIVKAIPQ</sequence>
<dbReference type="Pfam" id="PF19404">
    <property type="entry name" value="DUF5977"/>
    <property type="match status" value="1"/>
</dbReference>
<reference evidence="2 3" key="1">
    <citation type="submission" date="2019-10" db="EMBL/GenBank/DDBJ databases">
        <title>Draft Genome Sequence of Cytophagaceae sp. SJW1-29.</title>
        <authorList>
            <person name="Choi A."/>
        </authorList>
    </citation>
    <scope>NUCLEOTIDE SEQUENCE [LARGE SCALE GENOMIC DNA]</scope>
    <source>
        <strain evidence="2 3">SJW1-29</strain>
    </source>
</reference>
<name>A0A7C9BGF0_9BACT</name>
<gene>
    <name evidence="2" type="ORF">GBK04_27195</name>
</gene>
<protein>
    <recommendedName>
        <fullName evidence="1">DUF5977 domain-containing protein</fullName>
    </recommendedName>
</protein>
<keyword evidence="3" id="KW-1185">Reference proteome</keyword>
<dbReference type="Proteomes" id="UP000479293">
    <property type="component" value="Unassembled WGS sequence"/>
</dbReference>
<accession>A0A7C9BGF0</accession>